<feature type="transmembrane region" description="Helical" evidence="1">
    <location>
        <begin position="314"/>
        <end position="336"/>
    </location>
</feature>
<sequence length="516" mass="59532">MAPSWLPSRCWRQREASQALCAEEVSLGPFALLRALWQPLLPFIVAMAVISCSDLCFERLNSNYISEHHLLSAWYIIANIYSCCFGFYSEVILPWRLSSVSRLLTCLLLLWCISWDMGCRLFWFFWERSARLQHEAPKRWPMIFWAVGNDLNSLLVVPIMCTFALQRKPASQELDDRGTRGGRVDWMALGCMALGLCFTMLDYWIFQVVTDVWWAHVMRLSGCMPLLALTRCSGEAGRTYGVILVFNLFFDWTWATLRLVAGAILSGRDLRLVRALLYQSVFEIISLTLKGCMRGRSVEDVIVLRFILTGFNEYFLTMLLLESDTVNLQFCLILVFKLFQKSVKAHPGFRTLMNGLWAALLQRLGMLKCLKVYMAVLGFQHTELRDKTLLLSHVASLVSCFALASALVTDVLFDAGPFIFDRAGSRWQNRQQVALLLLLLFLGEWSMLWLHAHFSYFSRKLVPGWLREDLVHWEIDLPWWQSFLSRRWLAAVCSFGLCIARSHEQLLTRLNHRSDG</sequence>
<proteinExistence type="predicted"/>
<feature type="transmembrane region" description="Helical" evidence="1">
    <location>
        <begin position="103"/>
        <end position="123"/>
    </location>
</feature>
<organism evidence="2 3">
    <name type="scientific">Effrenium voratum</name>
    <dbReference type="NCBI Taxonomy" id="2562239"/>
    <lineage>
        <taxon>Eukaryota</taxon>
        <taxon>Sar</taxon>
        <taxon>Alveolata</taxon>
        <taxon>Dinophyceae</taxon>
        <taxon>Suessiales</taxon>
        <taxon>Symbiodiniaceae</taxon>
        <taxon>Effrenium</taxon>
    </lineage>
</organism>
<evidence type="ECO:0000313" key="2">
    <source>
        <dbReference type="EMBL" id="CAJ1380446.1"/>
    </source>
</evidence>
<feature type="transmembrane region" description="Helical" evidence="1">
    <location>
        <begin position="242"/>
        <end position="264"/>
    </location>
</feature>
<feature type="transmembrane region" description="Helical" evidence="1">
    <location>
        <begin position="186"/>
        <end position="206"/>
    </location>
</feature>
<reference evidence="2" key="1">
    <citation type="submission" date="2023-08" db="EMBL/GenBank/DDBJ databases">
        <authorList>
            <person name="Chen Y."/>
            <person name="Shah S."/>
            <person name="Dougan E. K."/>
            <person name="Thang M."/>
            <person name="Chan C."/>
        </authorList>
    </citation>
    <scope>NUCLEOTIDE SEQUENCE</scope>
</reference>
<gene>
    <name evidence="2" type="ORF">EVOR1521_LOCUS8384</name>
</gene>
<evidence type="ECO:0000313" key="3">
    <source>
        <dbReference type="Proteomes" id="UP001178507"/>
    </source>
</evidence>
<evidence type="ECO:0000256" key="1">
    <source>
        <dbReference type="SAM" id="Phobius"/>
    </source>
</evidence>
<dbReference type="AlphaFoldDB" id="A0AA36MUJ0"/>
<keyword evidence="3" id="KW-1185">Reference proteome</keyword>
<feature type="transmembrane region" description="Helical" evidence="1">
    <location>
        <begin position="40"/>
        <end position="60"/>
    </location>
</feature>
<feature type="transmembrane region" description="Helical" evidence="1">
    <location>
        <begin position="72"/>
        <end position="91"/>
    </location>
</feature>
<accession>A0AA36MUJ0</accession>
<name>A0AA36MUJ0_9DINO</name>
<dbReference type="EMBL" id="CAUJNA010000713">
    <property type="protein sequence ID" value="CAJ1380446.1"/>
    <property type="molecule type" value="Genomic_DNA"/>
</dbReference>
<comment type="caution">
    <text evidence="2">The sequence shown here is derived from an EMBL/GenBank/DDBJ whole genome shotgun (WGS) entry which is preliminary data.</text>
</comment>
<feature type="transmembrane region" description="Helical" evidence="1">
    <location>
        <begin position="143"/>
        <end position="165"/>
    </location>
</feature>
<feature type="transmembrane region" description="Helical" evidence="1">
    <location>
        <begin position="433"/>
        <end position="450"/>
    </location>
</feature>
<protein>
    <submittedName>
        <fullName evidence="2">Uncharacterized protein</fullName>
    </submittedName>
</protein>
<feature type="transmembrane region" description="Helical" evidence="1">
    <location>
        <begin position="389"/>
        <end position="413"/>
    </location>
</feature>
<keyword evidence="1" id="KW-0812">Transmembrane</keyword>
<keyword evidence="1" id="KW-0472">Membrane</keyword>
<keyword evidence="1" id="KW-1133">Transmembrane helix</keyword>
<dbReference type="Proteomes" id="UP001178507">
    <property type="component" value="Unassembled WGS sequence"/>
</dbReference>